<dbReference type="EMBL" id="VDLY02000004">
    <property type="protein sequence ID" value="KAB8167747.1"/>
    <property type="molecule type" value="Genomic_DNA"/>
</dbReference>
<dbReference type="Gene3D" id="3.40.50.150">
    <property type="entry name" value="Vaccinia Virus protein VP39"/>
    <property type="match status" value="1"/>
</dbReference>
<dbReference type="Pfam" id="PF08241">
    <property type="entry name" value="Methyltransf_11"/>
    <property type="match status" value="1"/>
</dbReference>
<dbReference type="CDD" id="cd02440">
    <property type="entry name" value="AdoMet_MTases"/>
    <property type="match status" value="1"/>
</dbReference>
<comment type="caution">
    <text evidence="3">The sequence shown here is derived from an EMBL/GenBank/DDBJ whole genome shotgun (WGS) entry which is preliminary data.</text>
</comment>
<feature type="region of interest" description="Disordered" evidence="1">
    <location>
        <begin position="1"/>
        <end position="26"/>
    </location>
</feature>
<dbReference type="InterPro" id="IPR013216">
    <property type="entry name" value="Methyltransf_11"/>
</dbReference>
<proteinExistence type="predicted"/>
<keyword evidence="3" id="KW-0489">Methyltransferase</keyword>
<evidence type="ECO:0000256" key="1">
    <source>
        <dbReference type="SAM" id="MobiDB-lite"/>
    </source>
</evidence>
<accession>A0A5N6AFX2</accession>
<dbReference type="PANTHER" id="PTHR43591:SF24">
    <property type="entry name" value="2-METHOXY-6-POLYPRENYL-1,4-BENZOQUINOL METHYLASE, MITOCHONDRIAL"/>
    <property type="match status" value="1"/>
</dbReference>
<dbReference type="PANTHER" id="PTHR43591">
    <property type="entry name" value="METHYLTRANSFERASE"/>
    <property type="match status" value="1"/>
</dbReference>
<protein>
    <submittedName>
        <fullName evidence="3">Methyltransferase domain-containing protein</fullName>
    </submittedName>
</protein>
<dbReference type="AlphaFoldDB" id="A0A5N6AFX2"/>
<dbReference type="InterPro" id="IPR029063">
    <property type="entry name" value="SAM-dependent_MTases_sf"/>
</dbReference>
<sequence>MTSQTTSQTTSNGNEPAARPEHPEGAATADHITRNRTHWDDERAAYHAPLARAHWEQREATWGLWATPESRARLIPEDISGRDVVELGCGTGYVSAWLARMGARPVGVDLSAAQLATARALRAEFGLDIALLLADAERLPLRGGRFALAISDYGASLWCDPHRWIPEAARLLEPGGRLAFSRRSPFFAACRPEEGPAGERLLRPYFGGHRLPHGGGVEFTLPHGDLIRLLRENGFTVDDLIEVPAPEADARDYPEVAAAWARQWPSEELWKATLTG</sequence>
<dbReference type="Proteomes" id="UP000314251">
    <property type="component" value="Unassembled WGS sequence"/>
</dbReference>
<dbReference type="OrthoDB" id="5566900at2"/>
<feature type="domain" description="Methyltransferase type 11" evidence="2">
    <location>
        <begin position="86"/>
        <end position="180"/>
    </location>
</feature>
<gene>
    <name evidence="3" type="ORF">FH607_007000</name>
</gene>
<organism evidence="3 4">
    <name type="scientific">Streptomyces mimosae</name>
    <dbReference type="NCBI Taxonomy" id="2586635"/>
    <lineage>
        <taxon>Bacteria</taxon>
        <taxon>Bacillati</taxon>
        <taxon>Actinomycetota</taxon>
        <taxon>Actinomycetes</taxon>
        <taxon>Kitasatosporales</taxon>
        <taxon>Streptomycetaceae</taxon>
        <taxon>Streptomyces</taxon>
    </lineage>
</organism>
<dbReference type="GO" id="GO:0008757">
    <property type="term" value="F:S-adenosylmethionine-dependent methyltransferase activity"/>
    <property type="evidence" value="ECO:0007669"/>
    <property type="project" value="InterPro"/>
</dbReference>
<dbReference type="RefSeq" id="WP_139666762.1">
    <property type="nucleotide sequence ID" value="NZ_VDLY02000004.1"/>
</dbReference>
<dbReference type="GO" id="GO:0032259">
    <property type="term" value="P:methylation"/>
    <property type="evidence" value="ECO:0007669"/>
    <property type="project" value="UniProtKB-KW"/>
</dbReference>
<dbReference type="SUPFAM" id="SSF53335">
    <property type="entry name" value="S-adenosyl-L-methionine-dependent methyltransferases"/>
    <property type="match status" value="1"/>
</dbReference>
<evidence type="ECO:0000313" key="3">
    <source>
        <dbReference type="EMBL" id="KAB8167747.1"/>
    </source>
</evidence>
<evidence type="ECO:0000259" key="2">
    <source>
        <dbReference type="Pfam" id="PF08241"/>
    </source>
</evidence>
<evidence type="ECO:0000313" key="4">
    <source>
        <dbReference type="Proteomes" id="UP000314251"/>
    </source>
</evidence>
<name>A0A5N6AFX2_9ACTN</name>
<reference evidence="3" key="1">
    <citation type="submission" date="2019-10" db="EMBL/GenBank/DDBJ databases">
        <title>Nonomuraea sp. nov., isolated from Phyllanthus amarus.</title>
        <authorList>
            <person name="Klykleung N."/>
            <person name="Tanasupawat S."/>
        </authorList>
    </citation>
    <scope>NUCLEOTIDE SEQUENCE [LARGE SCALE GENOMIC DNA]</scope>
    <source>
        <strain evidence="3">3MP-10</strain>
    </source>
</reference>
<keyword evidence="3" id="KW-0808">Transferase</keyword>
<keyword evidence="4" id="KW-1185">Reference proteome</keyword>
<feature type="compositionally biased region" description="Low complexity" evidence="1">
    <location>
        <begin position="1"/>
        <end position="11"/>
    </location>
</feature>